<evidence type="ECO:0000313" key="6">
    <source>
        <dbReference type="Proteomes" id="UP000663891"/>
    </source>
</evidence>
<dbReference type="GO" id="GO:0016788">
    <property type="term" value="F:hydrolase activity, acting on ester bonds"/>
    <property type="evidence" value="ECO:0007669"/>
    <property type="project" value="InterPro"/>
</dbReference>
<dbReference type="SUPFAM" id="SSF52266">
    <property type="entry name" value="SGNH hydrolase"/>
    <property type="match status" value="1"/>
</dbReference>
<gene>
    <name evidence="5" type="ORF">OKA104_LOCUS23678</name>
    <name evidence="4" type="ORF">VCS650_LOCUS36857</name>
</gene>
<keyword evidence="2" id="KW-0472">Membrane</keyword>
<dbReference type="Proteomes" id="UP000663891">
    <property type="component" value="Unassembled WGS sequence"/>
</dbReference>
<dbReference type="OrthoDB" id="1600564at2759"/>
<protein>
    <submittedName>
        <fullName evidence="4">Uncharacterized protein</fullName>
    </submittedName>
</protein>
<feature type="signal peptide" evidence="3">
    <location>
        <begin position="1"/>
        <end position="25"/>
    </location>
</feature>
<keyword evidence="1" id="KW-0378">Hydrolase</keyword>
<feature type="transmembrane region" description="Helical" evidence="2">
    <location>
        <begin position="297"/>
        <end position="314"/>
    </location>
</feature>
<sequence length="315" mass="35561">MLYSSLSYTIIINLIILLGYHRTNSDHILYDTLVIFGDSNSDNGNVYRLTNSKFPPSMYFQGRFSNSRVWAEYLTGFNVSNYAYGGATTDNNFIQGYVPLGPTGVPGVRQQIISYWQNINTNLTDFDRTLYVIWAGGNDYLHNRTASASSITRSLSNATKDLLMLGAKSIIIFNQPPLQALPLLRYSTAESILIDLTSQYNTNLSVYITKLQNEYEKSSIKLFDLNALISKVLDSGAPYGIVNTVDPCWSSQVVNSSNCSNPNSYVFFDNVHFTNRIHQLIADQFQIFIRSSSNRHGFTPIISLFYVAVIFFSFY</sequence>
<evidence type="ECO:0000256" key="3">
    <source>
        <dbReference type="SAM" id="SignalP"/>
    </source>
</evidence>
<organism evidence="4 6">
    <name type="scientific">Adineta steineri</name>
    <dbReference type="NCBI Taxonomy" id="433720"/>
    <lineage>
        <taxon>Eukaryota</taxon>
        <taxon>Metazoa</taxon>
        <taxon>Spiralia</taxon>
        <taxon>Gnathifera</taxon>
        <taxon>Rotifera</taxon>
        <taxon>Eurotatoria</taxon>
        <taxon>Bdelloidea</taxon>
        <taxon>Adinetida</taxon>
        <taxon>Adinetidae</taxon>
        <taxon>Adineta</taxon>
    </lineage>
</organism>
<dbReference type="InterPro" id="IPR051058">
    <property type="entry name" value="GDSL_Est/Lipase"/>
</dbReference>
<name>A0A815LSA7_9BILA</name>
<accession>A0A815LSA7</accession>
<comment type="caution">
    <text evidence="4">The sequence shown here is derived from an EMBL/GenBank/DDBJ whole genome shotgun (WGS) entry which is preliminary data.</text>
</comment>
<dbReference type="CDD" id="cd01846">
    <property type="entry name" value="fatty_acyltransferase_like"/>
    <property type="match status" value="1"/>
</dbReference>
<dbReference type="EMBL" id="CAJNON010000940">
    <property type="protein sequence ID" value="CAF1406977.1"/>
    <property type="molecule type" value="Genomic_DNA"/>
</dbReference>
<dbReference type="InterPro" id="IPR036514">
    <property type="entry name" value="SGNH_hydro_sf"/>
</dbReference>
<reference evidence="4" key="1">
    <citation type="submission" date="2021-02" db="EMBL/GenBank/DDBJ databases">
        <authorList>
            <person name="Nowell W R."/>
        </authorList>
    </citation>
    <scope>NUCLEOTIDE SEQUENCE</scope>
</reference>
<evidence type="ECO:0000256" key="2">
    <source>
        <dbReference type="SAM" id="Phobius"/>
    </source>
</evidence>
<evidence type="ECO:0000256" key="1">
    <source>
        <dbReference type="ARBA" id="ARBA00022801"/>
    </source>
</evidence>
<keyword evidence="3" id="KW-0732">Signal</keyword>
<dbReference type="AlphaFoldDB" id="A0A815LSA7"/>
<evidence type="ECO:0000313" key="5">
    <source>
        <dbReference type="EMBL" id="CAF3891372.1"/>
    </source>
</evidence>
<keyword evidence="2" id="KW-0812">Transmembrane</keyword>
<evidence type="ECO:0000313" key="4">
    <source>
        <dbReference type="EMBL" id="CAF1406977.1"/>
    </source>
</evidence>
<feature type="chain" id="PRO_5036228145" evidence="3">
    <location>
        <begin position="26"/>
        <end position="315"/>
    </location>
</feature>
<keyword evidence="2" id="KW-1133">Transmembrane helix</keyword>
<dbReference type="InterPro" id="IPR001087">
    <property type="entry name" value="GDSL"/>
</dbReference>
<dbReference type="Proteomes" id="UP000663881">
    <property type="component" value="Unassembled WGS sequence"/>
</dbReference>
<dbReference type="Pfam" id="PF00657">
    <property type="entry name" value="Lipase_GDSL"/>
    <property type="match status" value="1"/>
</dbReference>
<proteinExistence type="predicted"/>
<dbReference type="Gene3D" id="3.40.50.1110">
    <property type="entry name" value="SGNH hydrolase"/>
    <property type="match status" value="1"/>
</dbReference>
<dbReference type="PANTHER" id="PTHR45648">
    <property type="entry name" value="GDSL LIPASE/ACYLHYDROLASE FAMILY PROTEIN (AFU_ORTHOLOGUE AFUA_4G14700)"/>
    <property type="match status" value="1"/>
</dbReference>
<dbReference type="PANTHER" id="PTHR45648:SF22">
    <property type="entry name" value="GDSL LIPASE_ACYLHYDROLASE FAMILY PROTEIN (AFU_ORTHOLOGUE AFUA_4G14700)"/>
    <property type="match status" value="1"/>
</dbReference>
<dbReference type="EMBL" id="CAJOAY010001830">
    <property type="protein sequence ID" value="CAF3891372.1"/>
    <property type="molecule type" value="Genomic_DNA"/>
</dbReference>